<dbReference type="InParanoid" id="A0A061AA35"/>
<keyword evidence="2" id="KW-0732">Signal</keyword>
<evidence type="ECO:0000256" key="1">
    <source>
        <dbReference type="ARBA" id="ARBA00008814"/>
    </source>
</evidence>
<proteinExistence type="inferred from homology"/>
<dbReference type="GO" id="GO:0071281">
    <property type="term" value="P:cellular response to iron ion"/>
    <property type="evidence" value="ECO:0007669"/>
    <property type="project" value="TreeGrafter"/>
</dbReference>
<feature type="signal peptide" evidence="2">
    <location>
        <begin position="1"/>
        <end position="21"/>
    </location>
</feature>
<dbReference type="RefSeq" id="WP_045748817.1">
    <property type="nucleotide sequence ID" value="NZ_FUZK01000002.1"/>
</dbReference>
<dbReference type="PROSITE" id="PS50983">
    <property type="entry name" value="FE_B12_PBP"/>
    <property type="match status" value="1"/>
</dbReference>
<organism evidence="4 5">
    <name type="scientific">Acholeplasma oculi</name>
    <dbReference type="NCBI Taxonomy" id="35623"/>
    <lineage>
        <taxon>Bacteria</taxon>
        <taxon>Bacillati</taxon>
        <taxon>Mycoplasmatota</taxon>
        <taxon>Mollicutes</taxon>
        <taxon>Acholeplasmatales</taxon>
        <taxon>Acholeplasmataceae</taxon>
        <taxon>Acholeplasma</taxon>
    </lineage>
</organism>
<name>A0A061AA35_9MOLU</name>
<keyword evidence="5" id="KW-1185">Reference proteome</keyword>
<dbReference type="PANTHER" id="PTHR30535:SF34">
    <property type="entry name" value="MOLYBDATE-BINDING PROTEIN MOLA"/>
    <property type="match status" value="1"/>
</dbReference>
<feature type="chain" id="PRO_5001593186" evidence="2">
    <location>
        <begin position="22"/>
        <end position="356"/>
    </location>
</feature>
<reference evidence="5" key="1">
    <citation type="submission" date="2014-05" db="EMBL/GenBank/DDBJ databases">
        <authorList>
            <person name="Kube M."/>
        </authorList>
    </citation>
    <scope>NUCLEOTIDE SEQUENCE [LARGE SCALE GENOMIC DNA]</scope>
</reference>
<dbReference type="InterPro" id="IPR002491">
    <property type="entry name" value="ABC_transptr_periplasmic_BD"/>
</dbReference>
<evidence type="ECO:0000256" key="2">
    <source>
        <dbReference type="SAM" id="SignalP"/>
    </source>
</evidence>
<feature type="domain" description="Fe/B12 periplasmic-binding" evidence="3">
    <location>
        <begin position="48"/>
        <end position="312"/>
    </location>
</feature>
<dbReference type="HOGENOM" id="CLU_777612_0_0_14"/>
<protein>
    <submittedName>
        <fullName evidence="4">Ferric dicitrate ABC transporter, solute-binding protein</fullName>
    </submittedName>
</protein>
<dbReference type="EMBL" id="LK028559">
    <property type="protein sequence ID" value="CDR30244.1"/>
    <property type="molecule type" value="Genomic_DNA"/>
</dbReference>
<dbReference type="Gene3D" id="3.40.50.1980">
    <property type="entry name" value="Nitrogenase molybdenum iron protein domain"/>
    <property type="match status" value="2"/>
</dbReference>
<dbReference type="STRING" id="35623.Aocu_01710"/>
<dbReference type="FunCoup" id="A0A061AA35">
    <property type="interactions" value="126"/>
</dbReference>
<dbReference type="KEGG" id="aoc:Aocu_01710"/>
<evidence type="ECO:0000313" key="5">
    <source>
        <dbReference type="Proteomes" id="UP000032434"/>
    </source>
</evidence>
<dbReference type="PATRIC" id="fig|35623.3.peg.170"/>
<comment type="similarity">
    <text evidence="1">Belongs to the bacterial solute-binding protein 8 family.</text>
</comment>
<dbReference type="OrthoDB" id="407958at2"/>
<dbReference type="PANTHER" id="PTHR30535">
    <property type="entry name" value="VITAMIN B12-BINDING PROTEIN"/>
    <property type="match status" value="1"/>
</dbReference>
<accession>A0A061AA35</accession>
<sequence length="356" mass="40168">MVFKKIFIFIAFITLPVLLTACTDDNKDGITITDMAGIEVVVPKNVEKVAAVSPSTADLMIAFGLGDKIDGVYKTVTDNEWATLIYPDSVNFYKYEYDESAESYFSRGVDLILLPDPTTVESLRNSGLTVLNIRQFASGTFDDYLFTFSEILRQIFPEASDKIDEWQNRMNTAMDDIASVLEAQSNQPSLYYIYGDKLNGRGSHLAYTDMPNSFVASLLRKLNVKFVSDNFTSNRPSEEEVLDTNPDIILIGGIYQKYLYNTLINNDTWNKLDAVVDGRVYNIPVGFAPFEQNSVESPIFIYDLANKIYPELFDYDIAAITKETFEYWFDITLTDQQIEYLLDGLSPIGQSLVTVG</sequence>
<gene>
    <name evidence="4" type="primary">fecB</name>
    <name evidence="4" type="ORF">Aocu_01710</name>
</gene>
<dbReference type="InterPro" id="IPR050902">
    <property type="entry name" value="ABC_Transporter_SBP"/>
</dbReference>
<evidence type="ECO:0000259" key="3">
    <source>
        <dbReference type="PROSITE" id="PS50983"/>
    </source>
</evidence>
<dbReference type="Proteomes" id="UP000032434">
    <property type="component" value="Chromosome 1"/>
</dbReference>
<dbReference type="Pfam" id="PF01497">
    <property type="entry name" value="Peripla_BP_2"/>
    <property type="match status" value="1"/>
</dbReference>
<dbReference type="SUPFAM" id="SSF53807">
    <property type="entry name" value="Helical backbone' metal receptor"/>
    <property type="match status" value="1"/>
</dbReference>
<evidence type="ECO:0000313" key="4">
    <source>
        <dbReference type="EMBL" id="CDR30244.1"/>
    </source>
</evidence>
<dbReference type="AlphaFoldDB" id="A0A061AA35"/>
<dbReference type="PROSITE" id="PS51257">
    <property type="entry name" value="PROKAR_LIPOPROTEIN"/>
    <property type="match status" value="1"/>
</dbReference>